<evidence type="ECO:0000313" key="2">
    <source>
        <dbReference type="EMBL" id="TKA32504.1"/>
    </source>
</evidence>
<accession>A0A4U0UBA7</accession>
<evidence type="ECO:0000313" key="3">
    <source>
        <dbReference type="Proteomes" id="UP000308549"/>
    </source>
</evidence>
<feature type="region of interest" description="Disordered" evidence="1">
    <location>
        <begin position="43"/>
        <end position="95"/>
    </location>
</feature>
<feature type="compositionally biased region" description="Basic and acidic residues" evidence="1">
    <location>
        <begin position="227"/>
        <end position="240"/>
    </location>
</feature>
<feature type="compositionally biased region" description="Low complexity" evidence="1">
    <location>
        <begin position="296"/>
        <end position="322"/>
    </location>
</feature>
<feature type="region of interest" description="Disordered" evidence="1">
    <location>
        <begin position="429"/>
        <end position="450"/>
    </location>
</feature>
<dbReference type="OrthoDB" id="5425130at2759"/>
<evidence type="ECO:0000256" key="1">
    <source>
        <dbReference type="SAM" id="MobiDB-lite"/>
    </source>
</evidence>
<feature type="region of interest" description="Disordered" evidence="1">
    <location>
        <begin position="284"/>
        <end position="347"/>
    </location>
</feature>
<reference evidence="2 3" key="1">
    <citation type="submission" date="2017-03" db="EMBL/GenBank/DDBJ databases">
        <title>Genomes of endolithic fungi from Antarctica.</title>
        <authorList>
            <person name="Coleine C."/>
            <person name="Masonjones S."/>
            <person name="Stajich J.E."/>
        </authorList>
    </citation>
    <scope>NUCLEOTIDE SEQUENCE [LARGE SCALE GENOMIC DNA]</scope>
    <source>
        <strain evidence="2 3">CCFEE 6315</strain>
    </source>
</reference>
<gene>
    <name evidence="2" type="ORF">B0A50_01612</name>
</gene>
<feature type="compositionally biased region" description="Acidic residues" evidence="1">
    <location>
        <begin position="195"/>
        <end position="204"/>
    </location>
</feature>
<organism evidence="2 3">
    <name type="scientific">Salinomyces thailandicus</name>
    <dbReference type="NCBI Taxonomy" id="706561"/>
    <lineage>
        <taxon>Eukaryota</taxon>
        <taxon>Fungi</taxon>
        <taxon>Dikarya</taxon>
        <taxon>Ascomycota</taxon>
        <taxon>Pezizomycotina</taxon>
        <taxon>Dothideomycetes</taxon>
        <taxon>Dothideomycetidae</taxon>
        <taxon>Mycosphaerellales</taxon>
        <taxon>Teratosphaeriaceae</taxon>
        <taxon>Salinomyces</taxon>
    </lineage>
</organism>
<name>A0A4U0UBA7_9PEZI</name>
<feature type="compositionally biased region" description="Polar residues" evidence="1">
    <location>
        <begin position="323"/>
        <end position="342"/>
    </location>
</feature>
<keyword evidence="3" id="KW-1185">Reference proteome</keyword>
<feature type="compositionally biased region" description="Polar residues" evidence="1">
    <location>
        <begin position="164"/>
        <end position="191"/>
    </location>
</feature>
<feature type="region of interest" description="Disordered" evidence="1">
    <location>
        <begin position="107"/>
        <end position="142"/>
    </location>
</feature>
<dbReference type="AlphaFoldDB" id="A0A4U0UBA7"/>
<protein>
    <submittedName>
        <fullName evidence="2">Uncharacterized protein</fullName>
    </submittedName>
</protein>
<dbReference type="Proteomes" id="UP000308549">
    <property type="component" value="Unassembled WGS sequence"/>
</dbReference>
<sequence length="450" mass="49320">MDATTMRLPFTPPTDLKLDRSNGLTTIPITDLKQLIGNVHTEACATKTQVPRPKPRKRAPKTPALAMGNKPSSVNGSPEPDDASLNSVVRRRPMRVLRKSSTNLFKRIDSKSPLPRPLTATSIVVTDRKPPEHDESPIDPFMEPAHKAREPIILHSDSTITVDIHSGSSRQSSATTTVVSSGKENRISFQATIEDASEHEEDEPPVPAPRASALSPTIPAPSPLPEDSPHKYGLKDRMETPEPDAFEPPPEPTELNKARRRSSGLEIFNEAKSLQSAQSFLNGLSTSRRRAESTNRTDTTCTTTTTSTSRPASRPTSRPSSSMHLNANPNGNGNTDHGNNPRTRGHNFKPTGFAYSRALTLPQLSCFRSHARLLRSRNKAAPVECAVCHMDDEHEHWTCSWCALRMCRYCRRAFVEGGVKALRGRVREAEMGAGSESEGGRGRGRSRGVV</sequence>
<feature type="region of interest" description="Disordered" evidence="1">
    <location>
        <begin position="164"/>
        <end position="261"/>
    </location>
</feature>
<feature type="compositionally biased region" description="Basic and acidic residues" evidence="1">
    <location>
        <begin position="126"/>
        <end position="136"/>
    </location>
</feature>
<proteinExistence type="predicted"/>
<dbReference type="EMBL" id="NAJL01000005">
    <property type="protein sequence ID" value="TKA32504.1"/>
    <property type="molecule type" value="Genomic_DNA"/>
</dbReference>
<comment type="caution">
    <text evidence="2">The sequence shown here is derived from an EMBL/GenBank/DDBJ whole genome shotgun (WGS) entry which is preliminary data.</text>
</comment>